<dbReference type="EMBL" id="SZYD01000010">
    <property type="protein sequence ID" value="KAD4981796.1"/>
    <property type="molecule type" value="Genomic_DNA"/>
</dbReference>
<reference evidence="1 2" key="1">
    <citation type="submission" date="2019-05" db="EMBL/GenBank/DDBJ databases">
        <title>Mikania micrantha, genome provides insights into the molecular mechanism of rapid growth.</title>
        <authorList>
            <person name="Liu B."/>
        </authorList>
    </citation>
    <scope>NUCLEOTIDE SEQUENCE [LARGE SCALE GENOMIC DNA]</scope>
    <source>
        <strain evidence="1">NLD-2019</strain>
        <tissue evidence="1">Leaf</tissue>
    </source>
</reference>
<dbReference type="Proteomes" id="UP000326396">
    <property type="component" value="Linkage Group LG18"/>
</dbReference>
<comment type="caution">
    <text evidence="1">The sequence shown here is derived from an EMBL/GenBank/DDBJ whole genome shotgun (WGS) entry which is preliminary data.</text>
</comment>
<gene>
    <name evidence="1" type="ORF">E3N88_18467</name>
</gene>
<dbReference type="AlphaFoldDB" id="A0A5N6NKG5"/>
<evidence type="ECO:0000313" key="2">
    <source>
        <dbReference type="Proteomes" id="UP000326396"/>
    </source>
</evidence>
<sequence>MTSSRTEHGRIWWRSSCPPRSHRHRTVSTSLPPACTAAPAVFGPPENKSTPFLVCCEVMKECVRQSDYWFSSPDLFFLLNETSSLPLIFTNGFLSMKSLPLVSDIEIKIGEEDQNETEGGGGGVVSLVVSASGGGVVMAVIVGVEMVLVDRGKTRCYESGDDVMSNNGGGGLAIDQIYGKVGGVRMVVVVEVVAIIHSVAMDKWRDCGCLL</sequence>
<accession>A0A5N6NKG5</accession>
<protein>
    <submittedName>
        <fullName evidence="1">Uncharacterized protein</fullName>
    </submittedName>
</protein>
<keyword evidence="2" id="KW-1185">Reference proteome</keyword>
<evidence type="ECO:0000313" key="1">
    <source>
        <dbReference type="EMBL" id="KAD4981796.1"/>
    </source>
</evidence>
<proteinExistence type="predicted"/>
<organism evidence="1 2">
    <name type="scientific">Mikania micrantha</name>
    <name type="common">bitter vine</name>
    <dbReference type="NCBI Taxonomy" id="192012"/>
    <lineage>
        <taxon>Eukaryota</taxon>
        <taxon>Viridiplantae</taxon>
        <taxon>Streptophyta</taxon>
        <taxon>Embryophyta</taxon>
        <taxon>Tracheophyta</taxon>
        <taxon>Spermatophyta</taxon>
        <taxon>Magnoliopsida</taxon>
        <taxon>eudicotyledons</taxon>
        <taxon>Gunneridae</taxon>
        <taxon>Pentapetalae</taxon>
        <taxon>asterids</taxon>
        <taxon>campanulids</taxon>
        <taxon>Asterales</taxon>
        <taxon>Asteraceae</taxon>
        <taxon>Asteroideae</taxon>
        <taxon>Heliantheae alliance</taxon>
        <taxon>Eupatorieae</taxon>
        <taxon>Mikania</taxon>
    </lineage>
</organism>
<name>A0A5N6NKG5_9ASTR</name>